<feature type="transmembrane region" description="Helical" evidence="1">
    <location>
        <begin position="87"/>
        <end position="112"/>
    </location>
</feature>
<dbReference type="EMBL" id="JAFBEE010000014">
    <property type="protein sequence ID" value="MBM7615551.1"/>
    <property type="molecule type" value="Genomic_DNA"/>
</dbReference>
<keyword evidence="1" id="KW-0472">Membrane</keyword>
<feature type="transmembrane region" description="Helical" evidence="1">
    <location>
        <begin position="43"/>
        <end position="67"/>
    </location>
</feature>
<protein>
    <submittedName>
        <fullName evidence="2">Signal transduction histidine kinase</fullName>
    </submittedName>
</protein>
<reference evidence="2 3" key="1">
    <citation type="submission" date="2021-01" db="EMBL/GenBank/DDBJ databases">
        <title>Genomic Encyclopedia of Type Strains, Phase IV (KMG-IV): sequencing the most valuable type-strain genomes for metagenomic binning, comparative biology and taxonomic classification.</title>
        <authorList>
            <person name="Goeker M."/>
        </authorList>
    </citation>
    <scope>NUCLEOTIDE SEQUENCE [LARGE SCALE GENOMIC DNA]</scope>
    <source>
        <strain evidence="2 3">DSM 25890</strain>
    </source>
</reference>
<organism evidence="2 3">
    <name type="scientific">Alkaliphilus hydrothermalis</name>
    <dbReference type="NCBI Taxonomy" id="1482730"/>
    <lineage>
        <taxon>Bacteria</taxon>
        <taxon>Bacillati</taxon>
        <taxon>Bacillota</taxon>
        <taxon>Clostridia</taxon>
        <taxon>Peptostreptococcales</taxon>
        <taxon>Natronincolaceae</taxon>
        <taxon>Alkaliphilus</taxon>
    </lineage>
</organism>
<keyword evidence="2" id="KW-0418">Kinase</keyword>
<keyword evidence="1" id="KW-0812">Transmembrane</keyword>
<comment type="caution">
    <text evidence="2">The sequence shown here is derived from an EMBL/GenBank/DDBJ whole genome shotgun (WGS) entry which is preliminary data.</text>
</comment>
<name>A0ABS2NRJ9_9FIRM</name>
<feature type="transmembrane region" description="Helical" evidence="1">
    <location>
        <begin position="12"/>
        <end position="31"/>
    </location>
</feature>
<accession>A0ABS2NRJ9</accession>
<gene>
    <name evidence="2" type="ORF">JOC73_002121</name>
</gene>
<evidence type="ECO:0000313" key="2">
    <source>
        <dbReference type="EMBL" id="MBM7615551.1"/>
    </source>
</evidence>
<dbReference type="RefSeq" id="WP_204402904.1">
    <property type="nucleotide sequence ID" value="NZ_JAFBEE010000014.1"/>
</dbReference>
<sequence>MGLKLKISKLEKMVLFTHVLLILIACGVVLVRPISSNLQQNLSFLLGSVIMSVFIHTFSRFVVVMNIRTSVARWEGSGVGEEHRRNVLVSVVNAVMYLFTSIGIVFSFKALIQLDINLMLYYFGFLGVLVGGYNGKNKYIKKDEVE</sequence>
<keyword evidence="1" id="KW-1133">Transmembrane helix</keyword>
<evidence type="ECO:0000313" key="3">
    <source>
        <dbReference type="Proteomes" id="UP001314796"/>
    </source>
</evidence>
<keyword evidence="2" id="KW-0808">Transferase</keyword>
<dbReference type="Proteomes" id="UP001314796">
    <property type="component" value="Unassembled WGS sequence"/>
</dbReference>
<feature type="transmembrane region" description="Helical" evidence="1">
    <location>
        <begin position="118"/>
        <end position="135"/>
    </location>
</feature>
<proteinExistence type="predicted"/>
<dbReference type="GO" id="GO:0016301">
    <property type="term" value="F:kinase activity"/>
    <property type="evidence" value="ECO:0007669"/>
    <property type="project" value="UniProtKB-KW"/>
</dbReference>
<dbReference type="PROSITE" id="PS51257">
    <property type="entry name" value="PROKAR_LIPOPROTEIN"/>
    <property type="match status" value="1"/>
</dbReference>
<evidence type="ECO:0000256" key="1">
    <source>
        <dbReference type="SAM" id="Phobius"/>
    </source>
</evidence>
<keyword evidence="3" id="KW-1185">Reference proteome</keyword>